<dbReference type="CDD" id="cd13401">
    <property type="entry name" value="Slt70-like"/>
    <property type="match status" value="1"/>
</dbReference>
<organism evidence="6 7">
    <name type="scientific">Allosphingosinicella humi</name>
    <dbReference type="NCBI Taxonomy" id="2068657"/>
    <lineage>
        <taxon>Bacteria</taxon>
        <taxon>Pseudomonadati</taxon>
        <taxon>Pseudomonadota</taxon>
        <taxon>Alphaproteobacteria</taxon>
        <taxon>Sphingomonadales</taxon>
        <taxon>Sphingomonadaceae</taxon>
        <taxon>Allosphingosinicella</taxon>
    </lineage>
</organism>
<evidence type="ECO:0000256" key="3">
    <source>
        <dbReference type="ARBA" id="ARBA00022729"/>
    </source>
</evidence>
<dbReference type="AlphaFoldDB" id="A0A2U2IYL3"/>
<comment type="caution">
    <text evidence="6">The sequence shown here is derived from an EMBL/GenBank/DDBJ whole genome shotgun (WGS) entry which is preliminary data.</text>
</comment>
<dbReference type="InterPro" id="IPR023346">
    <property type="entry name" value="Lysozyme-like_dom_sf"/>
</dbReference>
<dbReference type="GO" id="GO:0042597">
    <property type="term" value="C:periplasmic space"/>
    <property type="evidence" value="ECO:0007669"/>
    <property type="project" value="InterPro"/>
</dbReference>
<dbReference type="OrthoDB" id="9815002at2"/>
<dbReference type="SUPFAM" id="SSF48435">
    <property type="entry name" value="Bacterial muramidases"/>
    <property type="match status" value="1"/>
</dbReference>
<dbReference type="InterPro" id="IPR008939">
    <property type="entry name" value="Lytic_TGlycosylase_superhlx_U"/>
</dbReference>
<evidence type="ECO:0000313" key="6">
    <source>
        <dbReference type="EMBL" id="PWG01183.1"/>
    </source>
</evidence>
<dbReference type="PANTHER" id="PTHR37423">
    <property type="entry name" value="SOLUBLE LYTIC MUREIN TRANSGLYCOSYLASE-RELATED"/>
    <property type="match status" value="1"/>
</dbReference>
<evidence type="ECO:0000256" key="2">
    <source>
        <dbReference type="ARBA" id="ARBA00009387"/>
    </source>
</evidence>
<dbReference type="Gene3D" id="1.10.530.10">
    <property type="match status" value="1"/>
</dbReference>
<feature type="signal peptide" evidence="4">
    <location>
        <begin position="1"/>
        <end position="22"/>
    </location>
</feature>
<dbReference type="EMBL" id="QFFF01000002">
    <property type="protein sequence ID" value="PWG01183.1"/>
    <property type="molecule type" value="Genomic_DNA"/>
</dbReference>
<dbReference type="Gene3D" id="1.25.20.10">
    <property type="entry name" value="Bacterial muramidases"/>
    <property type="match status" value="1"/>
</dbReference>
<keyword evidence="3 4" id="KW-0732">Signal</keyword>
<dbReference type="SUPFAM" id="SSF53955">
    <property type="entry name" value="Lysozyme-like"/>
    <property type="match status" value="1"/>
</dbReference>
<protein>
    <submittedName>
        <fullName evidence="6">Lytic transglycosylase</fullName>
    </submittedName>
</protein>
<proteinExistence type="inferred from homology"/>
<feature type="chain" id="PRO_5015613454" evidence="4">
    <location>
        <begin position="23"/>
        <end position="681"/>
    </location>
</feature>
<evidence type="ECO:0000259" key="5">
    <source>
        <dbReference type="Pfam" id="PF01464"/>
    </source>
</evidence>
<accession>A0A2U2IYL3</accession>
<evidence type="ECO:0000256" key="4">
    <source>
        <dbReference type="SAM" id="SignalP"/>
    </source>
</evidence>
<reference evidence="6 7" key="1">
    <citation type="submission" date="2018-05" db="EMBL/GenBank/DDBJ databases">
        <title>Genome of Sphingosinicella humi QZX222.</title>
        <authorList>
            <person name="Qiao Z."/>
            <person name="Wang G."/>
        </authorList>
    </citation>
    <scope>NUCLEOTIDE SEQUENCE [LARGE SCALE GENOMIC DNA]</scope>
    <source>
        <strain evidence="6 7">QZX222</strain>
    </source>
</reference>
<comment type="similarity">
    <text evidence="2">Belongs to the virb1 family.</text>
</comment>
<gene>
    <name evidence="6" type="ORF">DF286_13650</name>
</gene>
<dbReference type="GO" id="GO:0004553">
    <property type="term" value="F:hydrolase activity, hydrolyzing O-glycosyl compounds"/>
    <property type="evidence" value="ECO:0007669"/>
    <property type="project" value="InterPro"/>
</dbReference>
<dbReference type="PANTHER" id="PTHR37423:SF2">
    <property type="entry name" value="MEMBRANE-BOUND LYTIC MUREIN TRANSGLYCOSYLASE C"/>
    <property type="match status" value="1"/>
</dbReference>
<dbReference type="Pfam" id="PF01464">
    <property type="entry name" value="SLT"/>
    <property type="match status" value="1"/>
</dbReference>
<evidence type="ECO:0000313" key="7">
    <source>
        <dbReference type="Proteomes" id="UP000245916"/>
    </source>
</evidence>
<comment type="similarity">
    <text evidence="1">Belongs to the transglycosylase Slt family.</text>
</comment>
<dbReference type="RefSeq" id="WP_109272245.1">
    <property type="nucleotide sequence ID" value="NZ_QFFF01000002.1"/>
</dbReference>
<dbReference type="InterPro" id="IPR008258">
    <property type="entry name" value="Transglycosylase_SLT_dom_1"/>
</dbReference>
<name>A0A2U2IYL3_9SPHN</name>
<sequence>MSSMHKNTVAFAVLLASAGTVAAALQTSGPVTPLAAAAVQSAPATAAAALSQAAVPPAPAIGSRVSTGLARWNSLRQSDNLPFSSYASFLTSYRGWPGETAMRKTAERAIDPNTMNAAEVVSYFRVMPPLTGVGQARYAFALHATGQTQAARDAARQAWQSGVLPQTDLDRILALFGGALTMDDHDRRMETLLANNDIASARRLLPMTSPARRSVYEARIAVQSGMPDADARLAALGDLANTHAGVLRDRAERMRNNNQGYAARALLARSRTLAFRPYDVEKWYETLLVMARGAANDRQWQMAYQIASQIDDAYPAGTDISAQSYGERDDYTSLAWLAGTTAMHRLNRPADAEAMFVRYANGGRSAQVLTKGMYWAGRAAQAQGKVVQAQSHFGKAAAYPELFYGQLALEQLNRPVPAPRPLTAIAISPGERTAFYSKDLVQAIRLLGQLGSHKDQTDFIRALSEQATNDRERALAAELARQVSRQDLAVWLARDARNDGSDFYVAASYPEVQIPPTQNHLWSLAHGIIRQESSFDRAAVSHAGARGMMQLMPGTARETSSRMGLSYDLSRLTSDPGYNIMLGSHYFARLMDQWNGYAPLAIASYNAGAGNVRRWVNEFGDPRTPGVDVVTWIEQIPFSETRGYVQRVLENAVVYDALNPGRTNAQQATRLSYYLGKSRPG</sequence>
<evidence type="ECO:0000256" key="1">
    <source>
        <dbReference type="ARBA" id="ARBA00007734"/>
    </source>
</evidence>
<feature type="domain" description="Transglycosylase SLT" evidence="5">
    <location>
        <begin position="518"/>
        <end position="620"/>
    </location>
</feature>
<dbReference type="Proteomes" id="UP000245916">
    <property type="component" value="Unassembled WGS sequence"/>
</dbReference>
<keyword evidence="7" id="KW-1185">Reference proteome</keyword>